<comment type="caution">
    <text evidence="2">The sequence shown here is derived from an EMBL/GenBank/DDBJ whole genome shotgun (WGS) entry which is preliminary data.</text>
</comment>
<feature type="transmembrane region" description="Helical" evidence="1">
    <location>
        <begin position="25"/>
        <end position="44"/>
    </location>
</feature>
<gene>
    <name evidence="2" type="ORF">GJ744_000280</name>
</gene>
<evidence type="ECO:0000256" key="1">
    <source>
        <dbReference type="SAM" id="Phobius"/>
    </source>
</evidence>
<feature type="transmembrane region" description="Helical" evidence="1">
    <location>
        <begin position="88"/>
        <end position="113"/>
    </location>
</feature>
<accession>A0A8H7E920</accession>
<dbReference type="EMBL" id="JAACFV010000010">
    <property type="protein sequence ID" value="KAF7512713.1"/>
    <property type="molecule type" value="Genomic_DNA"/>
</dbReference>
<dbReference type="AlphaFoldDB" id="A0A8H7E920"/>
<dbReference type="OrthoDB" id="3009728at2759"/>
<organism evidence="2 3">
    <name type="scientific">Endocarpon pusillum</name>
    <dbReference type="NCBI Taxonomy" id="364733"/>
    <lineage>
        <taxon>Eukaryota</taxon>
        <taxon>Fungi</taxon>
        <taxon>Dikarya</taxon>
        <taxon>Ascomycota</taxon>
        <taxon>Pezizomycotina</taxon>
        <taxon>Eurotiomycetes</taxon>
        <taxon>Chaetothyriomycetidae</taxon>
        <taxon>Verrucariales</taxon>
        <taxon>Verrucariaceae</taxon>
        <taxon>Endocarpon</taxon>
    </lineage>
</organism>
<protein>
    <submittedName>
        <fullName evidence="2">Uncharacterized protein</fullName>
    </submittedName>
</protein>
<evidence type="ECO:0000313" key="3">
    <source>
        <dbReference type="Proteomes" id="UP000606974"/>
    </source>
</evidence>
<evidence type="ECO:0000313" key="2">
    <source>
        <dbReference type="EMBL" id="KAF7512713.1"/>
    </source>
</evidence>
<keyword evidence="1" id="KW-0472">Membrane</keyword>
<dbReference type="Proteomes" id="UP000606974">
    <property type="component" value="Unassembled WGS sequence"/>
</dbReference>
<keyword evidence="3" id="KW-1185">Reference proteome</keyword>
<sequence length="123" mass="13104">MDFPGSTTITIDEDNGDGDDDETKMGLFFAFIFIMSCLVGKSSASDAFPRQKFETWFGTTETIKANMASAGVVLGLMPSMLSSLDPTLAVSTTLALECPFLSFLLAIAAPAFYPSGLSTTKIH</sequence>
<keyword evidence="1" id="KW-1133">Transmembrane helix</keyword>
<keyword evidence="1" id="KW-0812">Transmembrane</keyword>
<reference evidence="2" key="1">
    <citation type="submission" date="2020-02" db="EMBL/GenBank/DDBJ databases">
        <authorList>
            <person name="Palmer J.M."/>
        </authorList>
    </citation>
    <scope>NUCLEOTIDE SEQUENCE</scope>
    <source>
        <strain evidence="2">EPUS1.4</strain>
        <tissue evidence="2">Thallus</tissue>
    </source>
</reference>
<feature type="transmembrane region" description="Helical" evidence="1">
    <location>
        <begin position="65"/>
        <end position="82"/>
    </location>
</feature>
<name>A0A8H7E920_9EURO</name>
<proteinExistence type="predicted"/>